<gene>
    <name evidence="7" type="ORF">INQ41_11835</name>
</gene>
<dbReference type="Pfam" id="PF01226">
    <property type="entry name" value="Form_Nir_trans"/>
    <property type="match status" value="1"/>
</dbReference>
<accession>A0A7S6UFF7</accession>
<sequence length="303" mass="32883">MPDEIDKDARKRDDEAAEARDEAEVEETLKEESDSGFSLSDEERRDVEERGAPRAALLHEIIRRAGQEELKRNIATLAWSAFAAGLTMGFSFLARGVLHRHMEGLPGAFLIDSMGYTFGFLAVIVARQQLFTENVLTAVLPLMTKPSAHNFGRLLRLWSVVLAGNLVGATVFAFGLLHMQQFDATGQAAFVAIGHELMENSALEMFTKGILAGWIIAMMVWMMAATERARVAIILICTYLIAIGGFTHIVVGSAEAMYMVFAGESSFADAALRFALPTLAGNVVGGSLIFALLSHAQVRSGGD</sequence>
<dbReference type="Gene3D" id="1.20.1080.10">
    <property type="entry name" value="Glycerol uptake facilitator protein"/>
    <property type="match status" value="1"/>
</dbReference>
<dbReference type="InterPro" id="IPR023271">
    <property type="entry name" value="Aquaporin-like"/>
</dbReference>
<feature type="region of interest" description="Disordered" evidence="5">
    <location>
        <begin position="1"/>
        <end position="50"/>
    </location>
</feature>
<evidence type="ECO:0000256" key="2">
    <source>
        <dbReference type="ARBA" id="ARBA00022692"/>
    </source>
</evidence>
<proteinExistence type="predicted"/>
<dbReference type="EMBL" id="CP063656">
    <property type="protein sequence ID" value="QOW19301.1"/>
    <property type="molecule type" value="Genomic_DNA"/>
</dbReference>
<feature type="transmembrane region" description="Helical" evidence="6">
    <location>
        <begin position="105"/>
        <end position="126"/>
    </location>
</feature>
<feature type="transmembrane region" description="Helical" evidence="6">
    <location>
        <begin position="205"/>
        <end position="224"/>
    </location>
</feature>
<evidence type="ECO:0000256" key="6">
    <source>
        <dbReference type="SAM" id="Phobius"/>
    </source>
</evidence>
<dbReference type="GO" id="GO:0015499">
    <property type="term" value="F:formate transmembrane transporter activity"/>
    <property type="evidence" value="ECO:0007669"/>
    <property type="project" value="TreeGrafter"/>
</dbReference>
<feature type="compositionally biased region" description="Basic and acidic residues" evidence="5">
    <location>
        <begin position="41"/>
        <end position="50"/>
    </location>
</feature>
<evidence type="ECO:0000256" key="3">
    <source>
        <dbReference type="ARBA" id="ARBA00022989"/>
    </source>
</evidence>
<dbReference type="Proteomes" id="UP000594059">
    <property type="component" value="Chromosome"/>
</dbReference>
<comment type="subcellular location">
    <subcellularLocation>
        <location evidence="1">Membrane</location>
        <topology evidence="1">Multi-pass membrane protein</topology>
    </subcellularLocation>
</comment>
<organism evidence="7 8">
    <name type="scientific">Novilysobacter ciconiae</name>
    <dbReference type="NCBI Taxonomy" id="2781022"/>
    <lineage>
        <taxon>Bacteria</taxon>
        <taxon>Pseudomonadati</taxon>
        <taxon>Pseudomonadota</taxon>
        <taxon>Gammaproteobacteria</taxon>
        <taxon>Lysobacterales</taxon>
        <taxon>Lysobacteraceae</taxon>
        <taxon>Novilysobacter</taxon>
    </lineage>
</organism>
<evidence type="ECO:0000256" key="4">
    <source>
        <dbReference type="ARBA" id="ARBA00023136"/>
    </source>
</evidence>
<evidence type="ECO:0000313" key="7">
    <source>
        <dbReference type="EMBL" id="QOW19301.1"/>
    </source>
</evidence>
<feature type="transmembrane region" description="Helical" evidence="6">
    <location>
        <begin position="231"/>
        <end position="251"/>
    </location>
</feature>
<reference evidence="7 8" key="1">
    <citation type="submission" date="2020-10" db="EMBL/GenBank/DDBJ databases">
        <title>complete genome sequencing of Lysobacter sp. H21R20.</title>
        <authorList>
            <person name="Bae J.-W."/>
            <person name="Lee S.-Y."/>
        </authorList>
    </citation>
    <scope>NUCLEOTIDE SEQUENCE [LARGE SCALE GENOMIC DNA]</scope>
    <source>
        <strain evidence="7 8">H21R20</strain>
    </source>
</reference>
<keyword evidence="2 6" id="KW-0812">Transmembrane</keyword>
<evidence type="ECO:0000256" key="5">
    <source>
        <dbReference type="SAM" id="MobiDB-lite"/>
    </source>
</evidence>
<dbReference type="GO" id="GO:0005886">
    <property type="term" value="C:plasma membrane"/>
    <property type="evidence" value="ECO:0007669"/>
    <property type="project" value="TreeGrafter"/>
</dbReference>
<feature type="transmembrane region" description="Helical" evidence="6">
    <location>
        <begin position="73"/>
        <end position="93"/>
    </location>
</feature>
<dbReference type="PANTHER" id="PTHR30520">
    <property type="entry name" value="FORMATE TRANSPORTER-RELATED"/>
    <property type="match status" value="1"/>
</dbReference>
<dbReference type="PANTHER" id="PTHR30520:SF2">
    <property type="entry name" value="INNER MEMBRANE PROTEIN YFDC"/>
    <property type="match status" value="1"/>
</dbReference>
<dbReference type="KEGG" id="lcic:INQ41_11835"/>
<feature type="transmembrane region" description="Helical" evidence="6">
    <location>
        <begin position="155"/>
        <end position="177"/>
    </location>
</feature>
<name>A0A7S6UFF7_9GAMM</name>
<evidence type="ECO:0000256" key="1">
    <source>
        <dbReference type="ARBA" id="ARBA00004141"/>
    </source>
</evidence>
<keyword evidence="3 6" id="KW-1133">Transmembrane helix</keyword>
<evidence type="ECO:0000313" key="8">
    <source>
        <dbReference type="Proteomes" id="UP000594059"/>
    </source>
</evidence>
<keyword evidence="8" id="KW-1185">Reference proteome</keyword>
<dbReference type="AlphaFoldDB" id="A0A7S6UFF7"/>
<keyword evidence="4 6" id="KW-0472">Membrane</keyword>
<feature type="compositionally biased region" description="Basic and acidic residues" evidence="5">
    <location>
        <begin position="7"/>
        <end position="33"/>
    </location>
</feature>
<feature type="transmembrane region" description="Helical" evidence="6">
    <location>
        <begin position="271"/>
        <end position="293"/>
    </location>
</feature>
<protein>
    <submittedName>
        <fullName evidence="7">Formate/nitrite transporter family protein</fullName>
    </submittedName>
</protein>
<dbReference type="InterPro" id="IPR000292">
    <property type="entry name" value="For/NO2_transpt"/>
</dbReference>
<dbReference type="RefSeq" id="WP_193984725.1">
    <property type="nucleotide sequence ID" value="NZ_CP063656.1"/>
</dbReference>